<protein>
    <recommendedName>
        <fullName evidence="2">Toxin CcdB</fullName>
    </recommendedName>
    <alternativeName>
        <fullName evidence="8">Cytotoxic protein CcdB</fullName>
    </alternativeName>
    <alternativeName>
        <fullName evidence="7">Protein LetD</fullName>
    </alternativeName>
</protein>
<dbReference type="GO" id="GO:0008657">
    <property type="term" value="F:DNA topoisomerase type II (double strand cut, ATP-hydrolyzing) inhibitor activity"/>
    <property type="evidence" value="ECO:0007669"/>
    <property type="project" value="InterPro"/>
</dbReference>
<name>A0A264VN67_PRORE</name>
<evidence type="ECO:0000256" key="7">
    <source>
        <dbReference type="ARBA" id="ARBA00029628"/>
    </source>
</evidence>
<evidence type="ECO:0000256" key="2">
    <source>
        <dbReference type="ARBA" id="ARBA00015075"/>
    </source>
</evidence>
<dbReference type="EMBL" id="NOWC01000031">
    <property type="protein sequence ID" value="OZS72761.1"/>
    <property type="molecule type" value="Genomic_DNA"/>
</dbReference>
<proteinExistence type="inferred from homology"/>
<evidence type="ECO:0000256" key="1">
    <source>
        <dbReference type="ARBA" id="ARBA00005230"/>
    </source>
</evidence>
<dbReference type="AlphaFoldDB" id="A0A264VN67"/>
<reference evidence="9 10" key="1">
    <citation type="submission" date="2017-07" db="EMBL/GenBank/DDBJ databases">
        <title>blaIMP-27 on transferable plasmids in Proteus mirabilis and Providencia rettgeri.</title>
        <authorList>
            <person name="Potter R."/>
        </authorList>
    </citation>
    <scope>NUCLEOTIDE SEQUENCE [LARGE SCALE GENOMIC DNA]</scope>
    <source>
        <strain evidence="9 10">PR1</strain>
    </source>
</reference>
<accession>A0A264VN67</accession>
<evidence type="ECO:0000313" key="10">
    <source>
        <dbReference type="Proteomes" id="UP000216001"/>
    </source>
</evidence>
<sequence>MSQYAVYRNKSIRSKDQYPYLIDIQNDLLSDYHSRVIMPISPLLHNNSQVKALTPVVYINGIHHVIITKSITTISINKLKPRDLVCIIPNVHAKIISAVDMIISGI</sequence>
<dbReference type="Proteomes" id="UP000216001">
    <property type="component" value="Unassembled WGS sequence"/>
</dbReference>
<dbReference type="Pfam" id="PF01845">
    <property type="entry name" value="CcdB"/>
    <property type="match status" value="1"/>
</dbReference>
<keyword evidence="5" id="KW-0805">Transcription regulation</keyword>
<gene>
    <name evidence="9" type="ORF">CHI95_20330</name>
</gene>
<keyword evidence="3" id="KW-0678">Repressor</keyword>
<evidence type="ECO:0000256" key="8">
    <source>
        <dbReference type="ARBA" id="ARBA00033135"/>
    </source>
</evidence>
<evidence type="ECO:0000313" key="9">
    <source>
        <dbReference type="EMBL" id="OZS72761.1"/>
    </source>
</evidence>
<dbReference type="SUPFAM" id="SSF50118">
    <property type="entry name" value="Cell growth inhibitor/plasmid maintenance toxic component"/>
    <property type="match status" value="1"/>
</dbReference>
<evidence type="ECO:0000256" key="3">
    <source>
        <dbReference type="ARBA" id="ARBA00022491"/>
    </source>
</evidence>
<keyword evidence="4" id="KW-1277">Toxin-antitoxin system</keyword>
<dbReference type="Gene3D" id="2.30.30.110">
    <property type="match status" value="1"/>
</dbReference>
<comment type="similarity">
    <text evidence="1">Belongs to the CcdB toxin family.</text>
</comment>
<dbReference type="InterPro" id="IPR011067">
    <property type="entry name" value="Plasmid_toxin/cell-grow_inhib"/>
</dbReference>
<evidence type="ECO:0000256" key="4">
    <source>
        <dbReference type="ARBA" id="ARBA00022649"/>
    </source>
</evidence>
<keyword evidence="6" id="KW-0804">Transcription</keyword>
<organism evidence="9 10">
    <name type="scientific">Providencia rettgeri</name>
    <dbReference type="NCBI Taxonomy" id="587"/>
    <lineage>
        <taxon>Bacteria</taxon>
        <taxon>Pseudomonadati</taxon>
        <taxon>Pseudomonadota</taxon>
        <taxon>Gammaproteobacteria</taxon>
        <taxon>Enterobacterales</taxon>
        <taxon>Morganellaceae</taxon>
        <taxon>Providencia</taxon>
    </lineage>
</organism>
<evidence type="ECO:0000256" key="6">
    <source>
        <dbReference type="ARBA" id="ARBA00023163"/>
    </source>
</evidence>
<dbReference type="InterPro" id="IPR002712">
    <property type="entry name" value="CcdB"/>
</dbReference>
<dbReference type="RefSeq" id="WP_094962729.1">
    <property type="nucleotide sequence ID" value="NZ_NOWC01000031.1"/>
</dbReference>
<evidence type="ECO:0000256" key="5">
    <source>
        <dbReference type="ARBA" id="ARBA00023015"/>
    </source>
</evidence>
<dbReference type="GO" id="GO:0006276">
    <property type="term" value="P:plasmid maintenance"/>
    <property type="evidence" value="ECO:0007669"/>
    <property type="project" value="InterPro"/>
</dbReference>
<comment type="caution">
    <text evidence="9">The sequence shown here is derived from an EMBL/GenBank/DDBJ whole genome shotgun (WGS) entry which is preliminary data.</text>
</comment>